<proteinExistence type="predicted"/>
<feature type="signal peptide" evidence="1">
    <location>
        <begin position="1"/>
        <end position="24"/>
    </location>
</feature>
<organism evidence="3 4">
    <name type="scientific">Paratissierella segnis</name>
    <dbReference type="NCBI Taxonomy" id="2763679"/>
    <lineage>
        <taxon>Bacteria</taxon>
        <taxon>Bacillati</taxon>
        <taxon>Bacillota</taxon>
        <taxon>Tissierellia</taxon>
        <taxon>Tissierellales</taxon>
        <taxon>Tissierellaceae</taxon>
        <taxon>Paratissierella</taxon>
    </lineage>
</organism>
<evidence type="ECO:0000313" key="3">
    <source>
        <dbReference type="EMBL" id="MBC8586950.1"/>
    </source>
</evidence>
<feature type="domain" description="Copper amine oxidase-like N-terminal" evidence="2">
    <location>
        <begin position="46"/>
        <end position="142"/>
    </location>
</feature>
<dbReference type="Gene3D" id="3.30.457.10">
    <property type="entry name" value="Copper amine oxidase-like, N-terminal domain"/>
    <property type="match status" value="1"/>
</dbReference>
<dbReference type="Pfam" id="PF20316">
    <property type="entry name" value="DUF6612"/>
    <property type="match status" value="1"/>
</dbReference>
<evidence type="ECO:0000313" key="4">
    <source>
        <dbReference type="Proteomes" id="UP000601171"/>
    </source>
</evidence>
<protein>
    <submittedName>
        <fullName evidence="3">Copper amine oxidase N-terminal domain-containing protein</fullName>
    </submittedName>
</protein>
<dbReference type="Gene3D" id="2.50.20.20">
    <property type="match status" value="1"/>
</dbReference>
<gene>
    <name evidence="3" type="ORF">H8707_01675</name>
</gene>
<dbReference type="InterPro" id="IPR046720">
    <property type="entry name" value="DUF6612"/>
</dbReference>
<sequence>MKKKACFILSLVLILTLSCVAVFADSEIIVKIDSEKVEFNEDVGFPFVDENGRTLVPFKAALEKYGAEVNWDNENRTAIAKKGDIAIKVPIGEKFILKNDEKIETDTVAVIKDDRTYLPIRPVMEAFGSEVQWDNELKAVLITTEPIDAKEVLLDAYAKSYAWKNFDAKMKMEMSIAAPDEEGVVQNLSVLMDMEMTAFQDPLKAKASADMQMGAGEEKLTQHLMDMYYDLDGKKFTMYMGMPNEDGEIEWVKQTQENEIFETLNKDNKEKLELDKEALKEVKFLGKYDEDGKSLLKLEATMSYDAYLKMLDGYMDMLMSSEKEEDKLAADMLKNIGDMTYIVYVDEESHEIVKYEMNLGSLRGSMFDNLFESEDMPEEVLEQLKDMKMEMHIEYLNVNEAKDFEIPEEVLKAPEAPAVEAPEKGK</sequence>
<dbReference type="InterPro" id="IPR036582">
    <property type="entry name" value="Mao_N_sf"/>
</dbReference>
<dbReference type="Proteomes" id="UP000601171">
    <property type="component" value="Unassembled WGS sequence"/>
</dbReference>
<dbReference type="EMBL" id="JACRTG010000004">
    <property type="protein sequence ID" value="MBC8586950.1"/>
    <property type="molecule type" value="Genomic_DNA"/>
</dbReference>
<reference evidence="3" key="1">
    <citation type="submission" date="2020-08" db="EMBL/GenBank/DDBJ databases">
        <title>Genome public.</title>
        <authorList>
            <person name="Liu C."/>
            <person name="Sun Q."/>
        </authorList>
    </citation>
    <scope>NUCLEOTIDE SEQUENCE</scope>
    <source>
        <strain evidence="3">BX21</strain>
    </source>
</reference>
<dbReference type="RefSeq" id="WP_262428420.1">
    <property type="nucleotide sequence ID" value="NZ_JACRTG010000004.1"/>
</dbReference>
<evidence type="ECO:0000259" key="2">
    <source>
        <dbReference type="Pfam" id="PF07833"/>
    </source>
</evidence>
<evidence type="ECO:0000256" key="1">
    <source>
        <dbReference type="SAM" id="SignalP"/>
    </source>
</evidence>
<keyword evidence="4" id="KW-1185">Reference proteome</keyword>
<accession>A0A926IJ77</accession>
<dbReference type="InterPro" id="IPR012854">
    <property type="entry name" value="Cu_amine_oxidase-like_N"/>
</dbReference>
<comment type="caution">
    <text evidence="3">The sequence shown here is derived from an EMBL/GenBank/DDBJ whole genome shotgun (WGS) entry which is preliminary data.</text>
</comment>
<feature type="chain" id="PRO_5037411174" evidence="1">
    <location>
        <begin position="25"/>
        <end position="426"/>
    </location>
</feature>
<dbReference type="Pfam" id="PF07833">
    <property type="entry name" value="Cu_amine_oxidN1"/>
    <property type="match status" value="1"/>
</dbReference>
<keyword evidence="1" id="KW-0732">Signal</keyword>
<name>A0A926IJ77_9FIRM</name>
<dbReference type="SUPFAM" id="SSF55383">
    <property type="entry name" value="Copper amine oxidase, domain N"/>
    <property type="match status" value="1"/>
</dbReference>
<dbReference type="PROSITE" id="PS51257">
    <property type="entry name" value="PROKAR_LIPOPROTEIN"/>
    <property type="match status" value="1"/>
</dbReference>
<dbReference type="AlphaFoldDB" id="A0A926IJ77"/>